<evidence type="ECO:0000313" key="3">
    <source>
        <dbReference type="EMBL" id="KAJ8451180.1"/>
    </source>
</evidence>
<evidence type="ECO:0000256" key="2">
    <source>
        <dbReference type="SAM" id="Phobius"/>
    </source>
</evidence>
<sequence length="191" mass="20574">MGVGQHLLVATPPRPAIPICLGRFPHSLFLSSALPRCRFSLSCNSFFALLFILLLYSFVMSFPVGHRGTRILRLPSRQVRSQASNVGVGSSGYDASEDHNSQNLFVNSPSSESSSETEKRPNRIPYPLSIAMVLLGSALVFSLIMFVKGGPSSILAAIAKSGFAAAFMLIFVSEIGDKEKVKTKAAVLLRA</sequence>
<feature type="transmembrane region" description="Helical" evidence="2">
    <location>
        <begin position="153"/>
        <end position="172"/>
    </location>
</feature>
<protein>
    <recommendedName>
        <fullName evidence="5">GDT1 family protein</fullName>
    </recommendedName>
</protein>
<keyword evidence="2" id="KW-1133">Transmembrane helix</keyword>
<dbReference type="AlphaFoldDB" id="A0A9Q1KY41"/>
<reference evidence="3" key="1">
    <citation type="submission" date="2022-04" db="EMBL/GenBank/DDBJ databases">
        <title>Carnegiea gigantea Genome sequencing and assembly v2.</title>
        <authorList>
            <person name="Copetti D."/>
            <person name="Sanderson M.J."/>
            <person name="Burquez A."/>
            <person name="Wojciechowski M.F."/>
        </authorList>
    </citation>
    <scope>NUCLEOTIDE SEQUENCE</scope>
    <source>
        <strain evidence="3">SGP5-SGP5p</strain>
        <tissue evidence="3">Aerial part</tissue>
    </source>
</reference>
<name>A0A9Q1KY41_9CARY</name>
<proteinExistence type="predicted"/>
<keyword evidence="4" id="KW-1185">Reference proteome</keyword>
<evidence type="ECO:0008006" key="5">
    <source>
        <dbReference type="Google" id="ProtNLM"/>
    </source>
</evidence>
<evidence type="ECO:0000256" key="1">
    <source>
        <dbReference type="SAM" id="MobiDB-lite"/>
    </source>
</evidence>
<gene>
    <name evidence="3" type="ORF">Cgig2_013952</name>
</gene>
<accession>A0A9Q1KY41</accession>
<keyword evidence="2" id="KW-0472">Membrane</keyword>
<dbReference type="EMBL" id="JAKOGI010000010">
    <property type="protein sequence ID" value="KAJ8451180.1"/>
    <property type="molecule type" value="Genomic_DNA"/>
</dbReference>
<feature type="transmembrane region" description="Helical" evidence="2">
    <location>
        <begin position="128"/>
        <end position="147"/>
    </location>
</feature>
<comment type="caution">
    <text evidence="3">The sequence shown here is derived from an EMBL/GenBank/DDBJ whole genome shotgun (WGS) entry which is preliminary data.</text>
</comment>
<feature type="region of interest" description="Disordered" evidence="1">
    <location>
        <begin position="83"/>
        <end position="120"/>
    </location>
</feature>
<dbReference type="Proteomes" id="UP001153076">
    <property type="component" value="Unassembled WGS sequence"/>
</dbReference>
<evidence type="ECO:0000313" key="4">
    <source>
        <dbReference type="Proteomes" id="UP001153076"/>
    </source>
</evidence>
<dbReference type="OrthoDB" id="442680at2759"/>
<organism evidence="3 4">
    <name type="scientific">Carnegiea gigantea</name>
    <dbReference type="NCBI Taxonomy" id="171969"/>
    <lineage>
        <taxon>Eukaryota</taxon>
        <taxon>Viridiplantae</taxon>
        <taxon>Streptophyta</taxon>
        <taxon>Embryophyta</taxon>
        <taxon>Tracheophyta</taxon>
        <taxon>Spermatophyta</taxon>
        <taxon>Magnoliopsida</taxon>
        <taxon>eudicotyledons</taxon>
        <taxon>Gunneridae</taxon>
        <taxon>Pentapetalae</taxon>
        <taxon>Caryophyllales</taxon>
        <taxon>Cactineae</taxon>
        <taxon>Cactaceae</taxon>
        <taxon>Cactoideae</taxon>
        <taxon>Echinocereeae</taxon>
        <taxon>Carnegiea</taxon>
    </lineage>
</organism>
<keyword evidence="2" id="KW-0812">Transmembrane</keyword>
<feature type="transmembrane region" description="Helical" evidence="2">
    <location>
        <begin position="45"/>
        <end position="64"/>
    </location>
</feature>